<evidence type="ECO:0000313" key="2">
    <source>
        <dbReference type="Proteomes" id="UP000430345"/>
    </source>
</evidence>
<proteinExistence type="predicted"/>
<evidence type="ECO:0000313" key="1">
    <source>
        <dbReference type="EMBL" id="MPQ45346.1"/>
    </source>
</evidence>
<organism evidence="1 2">
    <name type="scientific">Clostridium tarantellae</name>
    <dbReference type="NCBI Taxonomy" id="39493"/>
    <lineage>
        <taxon>Bacteria</taxon>
        <taxon>Bacillati</taxon>
        <taxon>Bacillota</taxon>
        <taxon>Clostridia</taxon>
        <taxon>Eubacteriales</taxon>
        <taxon>Clostridiaceae</taxon>
        <taxon>Clostridium</taxon>
    </lineage>
</organism>
<dbReference type="EMBL" id="WHJC01000627">
    <property type="protein sequence ID" value="MPQ45346.1"/>
    <property type="molecule type" value="Genomic_DNA"/>
</dbReference>
<gene>
    <name evidence="1" type="ORF">GBZ86_16680</name>
</gene>
<dbReference type="Proteomes" id="UP000430345">
    <property type="component" value="Unassembled WGS sequence"/>
</dbReference>
<sequence length="113" mass="12486">MNKITMSKEAYTEFKNFLDENNITDLNIRINLAGYGCSGPAFNITIDNENEEDIVEKFEDIKFIMTPNLIDTFGGFMILSTEENEGRGLTLKPLVESMENNCGGCGGSCGCSH</sequence>
<dbReference type="RefSeq" id="WP_152892513.1">
    <property type="nucleotide sequence ID" value="NZ_WHJC01000627.1"/>
</dbReference>
<dbReference type="AlphaFoldDB" id="A0A6I1MP96"/>
<name>A0A6I1MP96_9CLOT</name>
<dbReference type="InterPro" id="IPR010965">
    <property type="entry name" value="HesB-rel_seleno"/>
</dbReference>
<protein>
    <submittedName>
        <fullName evidence="1">HesB-like protein</fullName>
    </submittedName>
</protein>
<dbReference type="OrthoDB" id="2355011at2"/>
<dbReference type="Gene3D" id="2.60.300.12">
    <property type="entry name" value="HesB-like domain"/>
    <property type="match status" value="1"/>
</dbReference>
<keyword evidence="2" id="KW-1185">Reference proteome</keyword>
<dbReference type="SUPFAM" id="SSF89360">
    <property type="entry name" value="HesB-like domain"/>
    <property type="match status" value="1"/>
</dbReference>
<dbReference type="NCBIfam" id="TIGR01911">
    <property type="entry name" value="HesB_rel_seleno"/>
    <property type="match status" value="1"/>
</dbReference>
<dbReference type="InterPro" id="IPR035903">
    <property type="entry name" value="HesB-like_dom_sf"/>
</dbReference>
<accession>A0A6I1MP96</accession>
<comment type="caution">
    <text evidence="1">The sequence shown here is derived from an EMBL/GenBank/DDBJ whole genome shotgun (WGS) entry which is preliminary data.</text>
</comment>
<reference evidence="1 2" key="1">
    <citation type="submission" date="2019-10" db="EMBL/GenBank/DDBJ databases">
        <title>The Genome Sequence of Clostridium tarantellae Isolated from Fish Brain.</title>
        <authorList>
            <person name="Bano L."/>
            <person name="Kiel M."/>
            <person name="Sales G."/>
            <person name="Doxey A.C."/>
            <person name="Mansfield M.J."/>
            <person name="Schiavone M."/>
            <person name="Rossetto O."/>
            <person name="Pirazzini M."/>
            <person name="Dobrindt U."/>
            <person name="Montecucco C."/>
        </authorList>
    </citation>
    <scope>NUCLEOTIDE SEQUENCE [LARGE SCALE GENOMIC DNA]</scope>
    <source>
        <strain evidence="1 2">DSM 3997</strain>
    </source>
</reference>